<dbReference type="OrthoDB" id="5243643at2"/>
<keyword evidence="4" id="KW-0812">Transmembrane</keyword>
<dbReference type="GO" id="GO:0170056">
    <property type="term" value="F:cholesterol 7-desaturase [NAD(P)H] activity"/>
    <property type="evidence" value="ECO:0007669"/>
    <property type="project" value="UniProtKB-EC"/>
</dbReference>
<dbReference type="GO" id="GO:0046872">
    <property type="term" value="F:metal ion binding"/>
    <property type="evidence" value="ECO:0007669"/>
    <property type="project" value="UniProtKB-KW"/>
</dbReference>
<protein>
    <recommendedName>
        <fullName evidence="16">cholesterol 7-desaturase</fullName>
        <ecNumber evidence="16">1.14.19.21</ecNumber>
    </recommendedName>
    <alternativeName>
        <fullName evidence="17">Rieske-type oxygenase</fullName>
    </alternativeName>
</protein>
<comment type="similarity">
    <text evidence="15">Belongs to the cholesterol 7-desaturase family.</text>
</comment>
<dbReference type="STRING" id="1797.RMCT_3420"/>
<comment type="subunit">
    <text evidence="18">Homotrimer. The two-component system 3-ketosteroid-9-alpha-monooxygenase is composed of an oxygenase component KshA and a reductase component KshB.</text>
</comment>
<dbReference type="Pfam" id="PF00355">
    <property type="entry name" value="Rieske"/>
    <property type="match status" value="1"/>
</dbReference>
<evidence type="ECO:0000256" key="4">
    <source>
        <dbReference type="ARBA" id="ARBA00022692"/>
    </source>
</evidence>
<dbReference type="PANTHER" id="PTHR21266">
    <property type="entry name" value="IRON-SULFUR DOMAIN CONTAINING PROTEIN"/>
    <property type="match status" value="1"/>
</dbReference>
<evidence type="ECO:0000256" key="17">
    <source>
        <dbReference type="ARBA" id="ARBA00030944"/>
    </source>
</evidence>
<feature type="domain" description="Rieske" evidence="21">
    <location>
        <begin position="12"/>
        <end position="116"/>
    </location>
</feature>
<keyword evidence="22" id="KW-0223">Dioxygenase</keyword>
<comment type="cofactor">
    <cofactor evidence="1">
        <name>Fe cation</name>
        <dbReference type="ChEBI" id="CHEBI:24875"/>
    </cofactor>
</comment>
<dbReference type="EC" id="1.14.19.21" evidence="16"/>
<dbReference type="InterPro" id="IPR045605">
    <property type="entry name" value="KshA-like_C"/>
</dbReference>
<comment type="pathway">
    <text evidence="14">Steroid hormone biosynthesis; dafachronic acid biosynthesis.</text>
</comment>
<dbReference type="GO" id="GO:0004497">
    <property type="term" value="F:monooxygenase activity"/>
    <property type="evidence" value="ECO:0007669"/>
    <property type="project" value="UniProtKB-ARBA"/>
</dbReference>
<gene>
    <name evidence="22" type="ORF">RMCT_3420</name>
</gene>
<keyword evidence="10" id="KW-0408">Iron</keyword>
<dbReference type="CDD" id="cd03469">
    <property type="entry name" value="Rieske_RO_Alpha_N"/>
    <property type="match status" value="1"/>
</dbReference>
<keyword evidence="5" id="KW-0001">2Fe-2S</keyword>
<dbReference type="PROSITE" id="PS51296">
    <property type="entry name" value="RIESKE"/>
    <property type="match status" value="1"/>
</dbReference>
<dbReference type="GO" id="GO:0016020">
    <property type="term" value="C:membrane"/>
    <property type="evidence" value="ECO:0007669"/>
    <property type="project" value="UniProtKB-SubCell"/>
</dbReference>
<comment type="pathway">
    <text evidence="3">Hormone biosynthesis.</text>
</comment>
<evidence type="ECO:0000256" key="9">
    <source>
        <dbReference type="ARBA" id="ARBA00023002"/>
    </source>
</evidence>
<name>A0A124E8Q6_MYCTH</name>
<dbReference type="InterPro" id="IPR036922">
    <property type="entry name" value="Rieske_2Fe-2S_sf"/>
</dbReference>
<evidence type="ECO:0000256" key="8">
    <source>
        <dbReference type="ARBA" id="ARBA00022989"/>
    </source>
</evidence>
<comment type="catalytic activity">
    <reaction evidence="19">
        <text>cholesterol + NADH + O2 + H(+) = 7-dehydrocholesterol + NAD(+) + 2 H2O</text>
        <dbReference type="Rhea" id="RHEA:51644"/>
        <dbReference type="ChEBI" id="CHEBI:15377"/>
        <dbReference type="ChEBI" id="CHEBI:15378"/>
        <dbReference type="ChEBI" id="CHEBI:15379"/>
        <dbReference type="ChEBI" id="CHEBI:16113"/>
        <dbReference type="ChEBI" id="CHEBI:17759"/>
        <dbReference type="ChEBI" id="CHEBI:57540"/>
        <dbReference type="ChEBI" id="CHEBI:57945"/>
        <dbReference type="EC" id="1.14.19.21"/>
    </reaction>
    <physiologicalReaction direction="left-to-right" evidence="19">
        <dbReference type="Rhea" id="RHEA:51645"/>
    </physiologicalReaction>
</comment>
<keyword evidence="11" id="KW-0411">Iron-sulfur</keyword>
<dbReference type="PANTHER" id="PTHR21266:SF32">
    <property type="entry name" value="CHOLESTEROL 7-DESATURASE NVD"/>
    <property type="match status" value="1"/>
</dbReference>
<evidence type="ECO:0000256" key="13">
    <source>
        <dbReference type="ARBA" id="ARBA00023221"/>
    </source>
</evidence>
<evidence type="ECO:0000313" key="23">
    <source>
        <dbReference type="Proteomes" id="UP000069654"/>
    </source>
</evidence>
<proteinExistence type="inferred from homology"/>
<dbReference type="SUPFAM" id="SSF50022">
    <property type="entry name" value="ISP domain"/>
    <property type="match status" value="1"/>
</dbReference>
<evidence type="ECO:0000256" key="19">
    <source>
        <dbReference type="ARBA" id="ARBA00047853"/>
    </source>
</evidence>
<dbReference type="GO" id="GO:0051537">
    <property type="term" value="F:2 iron, 2 sulfur cluster binding"/>
    <property type="evidence" value="ECO:0007669"/>
    <property type="project" value="UniProtKB-KW"/>
</dbReference>
<dbReference type="GO" id="GO:0016042">
    <property type="term" value="P:lipid catabolic process"/>
    <property type="evidence" value="ECO:0007669"/>
    <property type="project" value="UniProtKB-KW"/>
</dbReference>
<dbReference type="Pfam" id="PF19298">
    <property type="entry name" value="KshA_C"/>
    <property type="match status" value="1"/>
</dbReference>
<keyword evidence="7" id="KW-0442">Lipid degradation</keyword>
<keyword evidence="13" id="KW-0443">Lipid metabolism</keyword>
<dbReference type="AlphaFoldDB" id="A0A124E8Q6"/>
<dbReference type="Proteomes" id="UP000069654">
    <property type="component" value="Unassembled WGS sequence"/>
</dbReference>
<evidence type="ECO:0000256" key="18">
    <source>
        <dbReference type="ARBA" id="ARBA00046982"/>
    </source>
</evidence>
<dbReference type="GO" id="GO:0005737">
    <property type="term" value="C:cytoplasm"/>
    <property type="evidence" value="ECO:0007669"/>
    <property type="project" value="TreeGrafter"/>
</dbReference>
<dbReference type="GO" id="GO:0008203">
    <property type="term" value="P:cholesterol metabolic process"/>
    <property type="evidence" value="ECO:0007669"/>
    <property type="project" value="InterPro"/>
</dbReference>
<dbReference type="InterPro" id="IPR017941">
    <property type="entry name" value="Rieske_2Fe-2S"/>
</dbReference>
<dbReference type="Gene3D" id="2.102.10.10">
    <property type="entry name" value="Rieske [2Fe-2S] iron-sulphur domain"/>
    <property type="match status" value="1"/>
</dbReference>
<reference evidence="23" key="2">
    <citation type="submission" date="2016-02" db="EMBL/GenBank/DDBJ databases">
        <title>Draft genome sequence of five rapidly growing Mycobacterium species.</title>
        <authorList>
            <person name="Katahira K."/>
            <person name="Gotou Y."/>
            <person name="Iida K."/>
            <person name="Ogura Y."/>
            <person name="Hayashi T."/>
        </authorList>
    </citation>
    <scope>NUCLEOTIDE SEQUENCE [LARGE SCALE GENOMIC DNA]</scope>
    <source>
        <strain evidence="23">JCM6362</strain>
    </source>
</reference>
<dbReference type="OMA" id="YSIWWPR"/>
<comment type="catalytic activity">
    <reaction evidence="20">
        <text>cholesterol + NADPH + O2 + H(+) = 7-dehydrocholesterol + NADP(+) + 2 H2O</text>
        <dbReference type="Rhea" id="RHEA:45024"/>
        <dbReference type="ChEBI" id="CHEBI:15377"/>
        <dbReference type="ChEBI" id="CHEBI:15378"/>
        <dbReference type="ChEBI" id="CHEBI:15379"/>
        <dbReference type="ChEBI" id="CHEBI:16113"/>
        <dbReference type="ChEBI" id="CHEBI:17759"/>
        <dbReference type="ChEBI" id="CHEBI:57783"/>
        <dbReference type="ChEBI" id="CHEBI:58349"/>
        <dbReference type="EC" id="1.14.19.21"/>
    </reaction>
    <physiologicalReaction direction="left-to-right" evidence="20">
        <dbReference type="Rhea" id="RHEA:45025"/>
    </physiologicalReaction>
</comment>
<dbReference type="EMBL" id="BCTB01000044">
    <property type="protein sequence ID" value="GAT16451.1"/>
    <property type="molecule type" value="Genomic_DNA"/>
</dbReference>
<comment type="caution">
    <text evidence="22">The sequence shown here is derived from an EMBL/GenBank/DDBJ whole genome shotgun (WGS) entry which is preliminary data.</text>
</comment>
<reference evidence="22 23" key="1">
    <citation type="journal article" date="2016" name="Genome Announc.">
        <title>Draft Genome Sequences of Five Rapidly Growing Mycobacterium Species, M. thermoresistibile, M. fortuitum subsp. acetamidolyticum, M. canariasense, M. brisbanense, and M. novocastrense.</title>
        <authorList>
            <person name="Katahira K."/>
            <person name="Ogura Y."/>
            <person name="Gotoh Y."/>
            <person name="Hayashi T."/>
        </authorList>
    </citation>
    <scope>NUCLEOTIDE SEQUENCE [LARGE SCALE GENOMIC DNA]</scope>
    <source>
        <strain evidence="22 23">JCM6362</strain>
    </source>
</reference>
<evidence type="ECO:0000259" key="21">
    <source>
        <dbReference type="PROSITE" id="PS51296"/>
    </source>
</evidence>
<dbReference type="RefSeq" id="WP_003927242.1">
    <property type="nucleotide sequence ID" value="NZ_BCTB01000044.1"/>
</dbReference>
<evidence type="ECO:0000256" key="5">
    <source>
        <dbReference type="ARBA" id="ARBA00022714"/>
    </source>
</evidence>
<organism evidence="22 23">
    <name type="scientific">Mycolicibacterium thermoresistibile</name>
    <name type="common">Mycobacterium thermoresistibile</name>
    <dbReference type="NCBI Taxonomy" id="1797"/>
    <lineage>
        <taxon>Bacteria</taxon>
        <taxon>Bacillati</taxon>
        <taxon>Actinomycetota</taxon>
        <taxon>Actinomycetes</taxon>
        <taxon>Mycobacteriales</taxon>
        <taxon>Mycobacteriaceae</taxon>
        <taxon>Mycolicibacterium</taxon>
    </lineage>
</organism>
<comment type="subcellular location">
    <subcellularLocation>
        <location evidence="2">Membrane</location>
    </subcellularLocation>
</comment>
<evidence type="ECO:0000256" key="11">
    <source>
        <dbReference type="ARBA" id="ARBA00023014"/>
    </source>
</evidence>
<evidence type="ECO:0000313" key="22">
    <source>
        <dbReference type="EMBL" id="GAT16451.1"/>
    </source>
</evidence>
<sequence length="338" mass="39207">MKVPFTWKVTGWFMIGWAPEFPVGEVRPLRYFGEDLVAYRDESGALHVMEAHCKHLGAHIGHGGTVIGDCVECPFHGWRWGPDGRNTHIPYQPDRPNKALTLRVYPVLEQYDCVFIWHHPHGKEPQWEMPDIFRSFPQFDTDPQRYYRPYPEFSRFAGNEPVHPQIVAENGPDSAHFRYVHRATVTPRMLEWKIVDQQWQFLTGWPAESSDDPDKMALRIHSHMFGLGGAISAFEGASNHRLIFAVTPVDDEYSNMFYSIWWPRNPGDPSDVPPDDVRARVEKQYLVTVWDDLEIWRYQKYVENPALSRVDAKPYMALRKWAQQFYEVAPTGAPAGLP</sequence>
<evidence type="ECO:0000256" key="3">
    <source>
        <dbReference type="ARBA" id="ARBA00004972"/>
    </source>
</evidence>
<evidence type="ECO:0000256" key="15">
    <source>
        <dbReference type="ARBA" id="ARBA00025729"/>
    </source>
</evidence>
<dbReference type="Gene3D" id="3.90.380.10">
    <property type="entry name" value="Naphthalene 1,2-dioxygenase Alpha Subunit, Chain A, domain 1"/>
    <property type="match status" value="1"/>
</dbReference>
<evidence type="ECO:0000256" key="20">
    <source>
        <dbReference type="ARBA" id="ARBA00049548"/>
    </source>
</evidence>
<keyword evidence="12" id="KW-0472">Membrane</keyword>
<dbReference type="GO" id="GO:0051213">
    <property type="term" value="F:dioxygenase activity"/>
    <property type="evidence" value="ECO:0007669"/>
    <property type="project" value="UniProtKB-KW"/>
</dbReference>
<evidence type="ECO:0000256" key="16">
    <source>
        <dbReference type="ARBA" id="ARBA00026095"/>
    </source>
</evidence>
<keyword evidence="6" id="KW-0479">Metal-binding</keyword>
<keyword evidence="8" id="KW-1133">Transmembrane helix</keyword>
<evidence type="ECO:0000256" key="2">
    <source>
        <dbReference type="ARBA" id="ARBA00004370"/>
    </source>
</evidence>
<dbReference type="SUPFAM" id="SSF55961">
    <property type="entry name" value="Bet v1-like"/>
    <property type="match status" value="1"/>
</dbReference>
<evidence type="ECO:0000256" key="7">
    <source>
        <dbReference type="ARBA" id="ARBA00022963"/>
    </source>
</evidence>
<evidence type="ECO:0000256" key="12">
    <source>
        <dbReference type="ARBA" id="ARBA00023136"/>
    </source>
</evidence>
<evidence type="ECO:0000256" key="6">
    <source>
        <dbReference type="ARBA" id="ARBA00022723"/>
    </source>
</evidence>
<evidence type="ECO:0000256" key="14">
    <source>
        <dbReference type="ARBA" id="ARBA00025712"/>
    </source>
</evidence>
<accession>A0A124E8Q6</accession>
<keyword evidence="9" id="KW-0560">Oxidoreductase</keyword>
<dbReference type="InterPro" id="IPR050584">
    <property type="entry name" value="Cholesterol_7-desaturase"/>
</dbReference>
<keyword evidence="13" id="KW-0753">Steroid metabolism</keyword>
<evidence type="ECO:0000256" key="10">
    <source>
        <dbReference type="ARBA" id="ARBA00023004"/>
    </source>
</evidence>
<evidence type="ECO:0000256" key="1">
    <source>
        <dbReference type="ARBA" id="ARBA00001962"/>
    </source>
</evidence>